<dbReference type="Pfam" id="PF13302">
    <property type="entry name" value="Acetyltransf_3"/>
    <property type="match status" value="1"/>
</dbReference>
<name>A0ABW2Y1Q8_9BIFI</name>
<keyword evidence="2" id="KW-0808">Transferase</keyword>
<dbReference type="CDD" id="cd04301">
    <property type="entry name" value="NAT_SF"/>
    <property type="match status" value="1"/>
</dbReference>
<dbReference type="SUPFAM" id="SSF55729">
    <property type="entry name" value="Acyl-CoA N-acyltransferases (Nat)"/>
    <property type="match status" value="1"/>
</dbReference>
<reference evidence="3" key="1">
    <citation type="journal article" date="2019" name="Int. J. Syst. Evol. Microbiol.">
        <title>The Global Catalogue of Microorganisms (GCM) 10K type strain sequencing project: providing services to taxonomists for standard genome sequencing and annotation.</title>
        <authorList>
            <consortium name="The Broad Institute Genomics Platform"/>
            <consortium name="The Broad Institute Genome Sequencing Center for Infectious Disease"/>
            <person name="Wu L."/>
            <person name="Ma J."/>
        </authorList>
    </citation>
    <scope>NUCLEOTIDE SEQUENCE [LARGE SCALE GENOMIC DNA]</scope>
    <source>
        <strain evidence="3">CCM 8604</strain>
    </source>
</reference>
<sequence length="147" mass="16998">MPWTYGNGPFYNDYYAYTFDTFLKKFSFFKNSLNPGIYVDDVLVGIIFSTPHDDSFHTVELGIIIYDDSYWHQGVGYAAMSQWMAQLRIKHPKIVRITATSWSGGFRMLALAKKLGMQEISREVGVFEWEGECYDSITMGKDVRETE</sequence>
<dbReference type="EMBL" id="JBHTHQ010000005">
    <property type="protein sequence ID" value="MFD0704190.1"/>
    <property type="molecule type" value="Genomic_DNA"/>
</dbReference>
<dbReference type="EC" id="2.3.-.-" evidence="2"/>
<evidence type="ECO:0000313" key="3">
    <source>
        <dbReference type="Proteomes" id="UP001597036"/>
    </source>
</evidence>
<keyword evidence="2" id="KW-0012">Acyltransferase</keyword>
<evidence type="ECO:0000259" key="1">
    <source>
        <dbReference type="Pfam" id="PF13302"/>
    </source>
</evidence>
<evidence type="ECO:0000313" key="2">
    <source>
        <dbReference type="EMBL" id="MFD0704190.1"/>
    </source>
</evidence>
<proteinExistence type="predicted"/>
<dbReference type="Proteomes" id="UP001597036">
    <property type="component" value="Unassembled WGS sequence"/>
</dbReference>
<dbReference type="GO" id="GO:0016746">
    <property type="term" value="F:acyltransferase activity"/>
    <property type="evidence" value="ECO:0007669"/>
    <property type="project" value="UniProtKB-KW"/>
</dbReference>
<protein>
    <submittedName>
        <fullName evidence="2">GNAT family N-acetyltransferase</fullName>
        <ecNumber evidence="2">2.3.-.-</ecNumber>
    </submittedName>
</protein>
<organism evidence="2 3">
    <name type="scientific">Alloscardovia venturai</name>
    <dbReference type="NCBI Taxonomy" id="1769421"/>
    <lineage>
        <taxon>Bacteria</taxon>
        <taxon>Bacillati</taxon>
        <taxon>Actinomycetota</taxon>
        <taxon>Actinomycetes</taxon>
        <taxon>Bifidobacteriales</taxon>
        <taxon>Bifidobacteriaceae</taxon>
        <taxon>Alloscardovia</taxon>
    </lineage>
</organism>
<dbReference type="RefSeq" id="WP_377937497.1">
    <property type="nucleotide sequence ID" value="NZ_JBHTHQ010000005.1"/>
</dbReference>
<dbReference type="InterPro" id="IPR016181">
    <property type="entry name" value="Acyl_CoA_acyltransferase"/>
</dbReference>
<comment type="caution">
    <text evidence="2">The sequence shown here is derived from an EMBL/GenBank/DDBJ whole genome shotgun (WGS) entry which is preliminary data.</text>
</comment>
<keyword evidence="3" id="KW-1185">Reference proteome</keyword>
<feature type="domain" description="N-acetyltransferase" evidence="1">
    <location>
        <begin position="41"/>
        <end position="118"/>
    </location>
</feature>
<dbReference type="Gene3D" id="3.40.630.30">
    <property type="match status" value="1"/>
</dbReference>
<gene>
    <name evidence="2" type="ORF">ACFQY8_00255</name>
</gene>
<accession>A0ABW2Y1Q8</accession>
<dbReference type="InterPro" id="IPR000182">
    <property type="entry name" value="GNAT_dom"/>
</dbReference>